<dbReference type="Proteomes" id="UP000622687">
    <property type="component" value="Unassembled WGS sequence"/>
</dbReference>
<evidence type="ECO:0008006" key="3">
    <source>
        <dbReference type="Google" id="ProtNLM"/>
    </source>
</evidence>
<dbReference type="EMBL" id="JAEEGB010000029">
    <property type="protein sequence ID" value="MBI6874646.1"/>
    <property type="molecule type" value="Genomic_DNA"/>
</dbReference>
<reference evidence="1" key="1">
    <citation type="submission" date="2020-12" db="EMBL/GenBank/DDBJ databases">
        <title>Clostridium thailandense sp. nov., a novel acetogenic bacterium isolated from peat land soil in Thailand.</title>
        <authorList>
            <person name="Chaikitkaew S."/>
            <person name="Birkeland N.K."/>
        </authorList>
    </citation>
    <scope>NUCLEOTIDE SEQUENCE</scope>
    <source>
        <strain evidence="1">DSM 17425</strain>
    </source>
</reference>
<accession>A0A934I453</accession>
<evidence type="ECO:0000313" key="2">
    <source>
        <dbReference type="Proteomes" id="UP000622687"/>
    </source>
</evidence>
<gene>
    <name evidence="1" type="ORF">I6U51_18415</name>
</gene>
<proteinExistence type="predicted"/>
<name>A0A934I453_9CLOT</name>
<organism evidence="1 2">
    <name type="scientific">Clostridium aciditolerans</name>
    <dbReference type="NCBI Taxonomy" id="339861"/>
    <lineage>
        <taxon>Bacteria</taxon>
        <taxon>Bacillati</taxon>
        <taxon>Bacillota</taxon>
        <taxon>Clostridia</taxon>
        <taxon>Eubacteriales</taxon>
        <taxon>Clostridiaceae</taxon>
        <taxon>Clostridium</taxon>
    </lineage>
</organism>
<evidence type="ECO:0000313" key="1">
    <source>
        <dbReference type="EMBL" id="MBI6874646.1"/>
    </source>
</evidence>
<sequence length="301" mass="35377">MFNIIDTIVQAIIGNGSYDFLKKIFIKGKNLEDKTQIQIIINANDNNRANQNIEAKKEIEDAKNEISKRLQYVYNSMNFEKSPKQFNINKLAYVMGNQTSEELNSYMQGHNYPSFDFLDKFASCFAVNTKWLKFGEGHPYKSNEKSEMYAEEYYKRICELKPESIFFIRCNSKEGESIIILKICEYKYVILPKCYHISSYVGATGQHQICSFYKLIEKLKNSELIIDCYGLIIDKESFNELYRGDVFPGNYDNLRDTNNPWWDDFTDIYNEDFSSEKYSMWYGEEFVQAQAIVRACLEQMN</sequence>
<protein>
    <recommendedName>
        <fullName evidence="3">HTH cro/C1-type domain-containing protein</fullName>
    </recommendedName>
</protein>
<comment type="caution">
    <text evidence="1">The sequence shown here is derived from an EMBL/GenBank/DDBJ whole genome shotgun (WGS) entry which is preliminary data.</text>
</comment>
<dbReference type="AlphaFoldDB" id="A0A934I453"/>
<dbReference type="RefSeq" id="WP_211144031.1">
    <property type="nucleotide sequence ID" value="NZ_JAEEGB010000029.1"/>
</dbReference>
<keyword evidence="2" id="KW-1185">Reference proteome</keyword>